<accession>A0A2P7S1K7</accession>
<organism evidence="2 3">
    <name type="scientific">Kumtagia ephedrae</name>
    <dbReference type="NCBI Taxonomy" id="2116701"/>
    <lineage>
        <taxon>Bacteria</taxon>
        <taxon>Pseudomonadati</taxon>
        <taxon>Pseudomonadota</taxon>
        <taxon>Alphaproteobacteria</taxon>
        <taxon>Hyphomicrobiales</taxon>
        <taxon>Phyllobacteriaceae</taxon>
        <taxon>Kumtagia</taxon>
    </lineage>
</organism>
<protein>
    <submittedName>
        <fullName evidence="2">Uncharacterized protein</fullName>
    </submittedName>
</protein>
<evidence type="ECO:0000256" key="1">
    <source>
        <dbReference type="SAM" id="SignalP"/>
    </source>
</evidence>
<dbReference type="Proteomes" id="UP000241229">
    <property type="component" value="Unassembled WGS sequence"/>
</dbReference>
<keyword evidence="1" id="KW-0732">Signal</keyword>
<dbReference type="RefSeq" id="WP_106774192.1">
    <property type="nucleotide sequence ID" value="NZ_PXYK01000022.1"/>
</dbReference>
<keyword evidence="3" id="KW-1185">Reference proteome</keyword>
<comment type="caution">
    <text evidence="2">The sequence shown here is derived from an EMBL/GenBank/DDBJ whole genome shotgun (WGS) entry which is preliminary data.</text>
</comment>
<dbReference type="AlphaFoldDB" id="A0A2P7S1K7"/>
<dbReference type="EMBL" id="PXYK01000022">
    <property type="protein sequence ID" value="PSJ56364.1"/>
    <property type="molecule type" value="Genomic_DNA"/>
</dbReference>
<reference evidence="2 3" key="1">
    <citation type="submission" date="2018-03" db="EMBL/GenBank/DDBJ databases">
        <title>The draft genome of Mesorhizobium sp. 6GN-30.</title>
        <authorList>
            <person name="Liu L."/>
            <person name="Li L."/>
            <person name="Wang T."/>
            <person name="Zhang X."/>
            <person name="Liang L."/>
        </authorList>
    </citation>
    <scope>NUCLEOTIDE SEQUENCE [LARGE SCALE GENOMIC DNA]</scope>
    <source>
        <strain evidence="2 3">6GN30</strain>
    </source>
</reference>
<proteinExistence type="predicted"/>
<name>A0A2P7S1K7_9HYPH</name>
<feature type="chain" id="PRO_5015137411" evidence="1">
    <location>
        <begin position="21"/>
        <end position="170"/>
    </location>
</feature>
<feature type="signal peptide" evidence="1">
    <location>
        <begin position="1"/>
        <end position="20"/>
    </location>
</feature>
<gene>
    <name evidence="2" type="ORF">C7I84_21075</name>
</gene>
<evidence type="ECO:0000313" key="3">
    <source>
        <dbReference type="Proteomes" id="UP000241229"/>
    </source>
</evidence>
<evidence type="ECO:0000313" key="2">
    <source>
        <dbReference type="EMBL" id="PSJ56364.1"/>
    </source>
</evidence>
<sequence length="170" mass="18269">MRIIGALAAWLSVLANLAAAAGEQVTAIQGEIPTLKRIAEVCNKAVHGEVGSDPNLPAILVQEQCNIQWPSLLVLPAACPDRRAMEKCISDTFDRSFPLPLGAPRVMLSRCDDADACFDVYEAEDPYGNGTRRPEVCGYEVSGKAIVRTGKIYVAIADLAIVPVCWENNG</sequence>